<dbReference type="PANTHER" id="PTHR31973">
    <property type="entry name" value="POLYPROTEIN, PUTATIVE-RELATED"/>
    <property type="match status" value="1"/>
</dbReference>
<evidence type="ECO:0000259" key="2">
    <source>
        <dbReference type="Pfam" id="PF14372"/>
    </source>
</evidence>
<keyword evidence="4" id="KW-1185">Reference proteome</keyword>
<proteinExistence type="predicted"/>
<reference evidence="3" key="1">
    <citation type="submission" date="2019-09" db="EMBL/GenBank/DDBJ databases">
        <title>Draft genome information of white flower Hibiscus syriacus.</title>
        <authorList>
            <person name="Kim Y.-M."/>
        </authorList>
    </citation>
    <scope>NUCLEOTIDE SEQUENCE [LARGE SCALE GENOMIC DNA]</scope>
    <source>
        <strain evidence="3">YM2019G1</strain>
    </source>
</reference>
<feature type="region of interest" description="Disordered" evidence="1">
    <location>
        <begin position="522"/>
        <end position="542"/>
    </location>
</feature>
<evidence type="ECO:0000256" key="1">
    <source>
        <dbReference type="SAM" id="MobiDB-lite"/>
    </source>
</evidence>
<dbReference type="SUPFAM" id="SSF53098">
    <property type="entry name" value="Ribonuclease H-like"/>
    <property type="match status" value="1"/>
</dbReference>
<dbReference type="EMBL" id="VEPZ02001559">
    <property type="protein sequence ID" value="KAE8668026.1"/>
    <property type="molecule type" value="Genomic_DNA"/>
</dbReference>
<comment type="caution">
    <text evidence="3">The sequence shown here is derived from an EMBL/GenBank/DDBJ whole genome shotgun (WGS) entry which is preliminary data.</text>
</comment>
<dbReference type="InterPro" id="IPR025525">
    <property type="entry name" value="hAT-like_transposase_RNase-H"/>
</dbReference>
<dbReference type="GO" id="GO:0003677">
    <property type="term" value="F:DNA binding"/>
    <property type="evidence" value="ECO:0007669"/>
    <property type="project" value="InterPro"/>
</dbReference>
<dbReference type="InterPro" id="IPR012337">
    <property type="entry name" value="RNaseH-like_sf"/>
</dbReference>
<dbReference type="Proteomes" id="UP000436088">
    <property type="component" value="Unassembled WGS sequence"/>
</dbReference>
<gene>
    <name evidence="3" type="ORF">F3Y22_tig00112349pilonHSYRG00058</name>
</gene>
<sequence length="567" mass="66047">MRLLEKNRSKIAITTDMWTSSNQKKGFMSITLHLIDDNWEMQSRIMRFIYVPCPHTAEVLVDVLYESLYKNCIKWSEDRDEVIKAMGERMLVKFDTYWSVIHGVMGVAVVLDPRYKFKMMEYAFPKIYGFEKSDVEIVKLKVLVSRLFQDYETCNYESSRNQDVDSSRNTSDMEVQVEGEFFNDYFTFIEDDNHTGIMLELDHYLQEKGYKTRGKGENYPESSSPASSSPRFEKSKEQYGARPVSSPYQMSDQKRATWVLIRVFAIGNHITWFLRELKSAVSTSSQLTFVADFQNGLKRALADVFDKCYHSYCLRHLADKLNRYLKGQFSHEAIRFMINDFYTDAHSPRLEGFQRAAESIKCISPEAYDWVIQSEPEHWANAFFGGARYNHMISSFGQEFYSWVSEAHEFPITQMIDVLRSKMMESIYKRRVDSSQWMTKLTPSNEEKLQKETAMARSLQVLLTHDSIFEVRGECAEGTSPYEYCSRYFTTESFHLTYAESIHPVPNIDRPIEDESLEVAVTVTPPPTKRPPGRPKKKQESIDLIKRQLRCSKCKGLGHNKKTCKEP</sequence>
<name>A0A6A2XZC9_HIBSY</name>
<dbReference type="Pfam" id="PF14372">
    <property type="entry name" value="hAT-like_RNase-H"/>
    <property type="match status" value="1"/>
</dbReference>
<accession>A0A6A2XZC9</accession>
<evidence type="ECO:0000313" key="3">
    <source>
        <dbReference type="EMBL" id="KAE8668026.1"/>
    </source>
</evidence>
<organism evidence="3 4">
    <name type="scientific">Hibiscus syriacus</name>
    <name type="common">Rose of Sharon</name>
    <dbReference type="NCBI Taxonomy" id="106335"/>
    <lineage>
        <taxon>Eukaryota</taxon>
        <taxon>Viridiplantae</taxon>
        <taxon>Streptophyta</taxon>
        <taxon>Embryophyta</taxon>
        <taxon>Tracheophyta</taxon>
        <taxon>Spermatophyta</taxon>
        <taxon>Magnoliopsida</taxon>
        <taxon>eudicotyledons</taxon>
        <taxon>Gunneridae</taxon>
        <taxon>Pentapetalae</taxon>
        <taxon>rosids</taxon>
        <taxon>malvids</taxon>
        <taxon>Malvales</taxon>
        <taxon>Malvaceae</taxon>
        <taxon>Malvoideae</taxon>
        <taxon>Hibiscus</taxon>
    </lineage>
</organism>
<feature type="compositionally biased region" description="Low complexity" evidence="1">
    <location>
        <begin position="220"/>
        <end position="230"/>
    </location>
</feature>
<dbReference type="PANTHER" id="PTHR31973:SF166">
    <property type="entry name" value="OS10G0104700 PROTEIN"/>
    <property type="match status" value="1"/>
</dbReference>
<feature type="domain" description="hAT-like transposase RNase-H fold" evidence="2">
    <location>
        <begin position="70"/>
        <end position="151"/>
    </location>
</feature>
<protein>
    <submittedName>
        <fullName evidence="3">Pentatricopeptide repeat-containing protein</fullName>
    </submittedName>
</protein>
<feature type="region of interest" description="Disordered" evidence="1">
    <location>
        <begin position="212"/>
        <end position="247"/>
    </location>
</feature>
<evidence type="ECO:0000313" key="4">
    <source>
        <dbReference type="Proteomes" id="UP000436088"/>
    </source>
</evidence>
<dbReference type="AlphaFoldDB" id="A0A6A2XZC9"/>